<organism evidence="2 3">
    <name type="scientific">Solirubrobacter deserti</name>
    <dbReference type="NCBI Taxonomy" id="2282478"/>
    <lineage>
        <taxon>Bacteria</taxon>
        <taxon>Bacillati</taxon>
        <taxon>Actinomycetota</taxon>
        <taxon>Thermoleophilia</taxon>
        <taxon>Solirubrobacterales</taxon>
        <taxon>Solirubrobacteraceae</taxon>
        <taxon>Solirubrobacter</taxon>
    </lineage>
</organism>
<evidence type="ECO:0000313" key="2">
    <source>
        <dbReference type="EMBL" id="MDA0140919.1"/>
    </source>
</evidence>
<keyword evidence="1" id="KW-0732">Signal</keyword>
<feature type="chain" id="PRO_5046625890" evidence="1">
    <location>
        <begin position="25"/>
        <end position="59"/>
    </location>
</feature>
<dbReference type="Proteomes" id="UP001147700">
    <property type="component" value="Unassembled WGS sequence"/>
</dbReference>
<proteinExistence type="predicted"/>
<dbReference type="RefSeq" id="WP_202958337.1">
    <property type="nucleotide sequence ID" value="NZ_JAPCID010000047.1"/>
</dbReference>
<sequence>MLRIALAILPAAIALAAVPTIASAQIDPGLLNANAPVTQAQPQNPWAQLPSGLGQFTRP</sequence>
<feature type="signal peptide" evidence="1">
    <location>
        <begin position="1"/>
        <end position="24"/>
    </location>
</feature>
<comment type="caution">
    <text evidence="2">The sequence shown here is derived from an EMBL/GenBank/DDBJ whole genome shotgun (WGS) entry which is preliminary data.</text>
</comment>
<keyword evidence="3" id="KW-1185">Reference proteome</keyword>
<accession>A0ABT4RQS3</accession>
<dbReference type="EMBL" id="JAPCID010000047">
    <property type="protein sequence ID" value="MDA0140919.1"/>
    <property type="molecule type" value="Genomic_DNA"/>
</dbReference>
<reference evidence="2" key="1">
    <citation type="submission" date="2022-10" db="EMBL/GenBank/DDBJ databases">
        <title>The WGS of Solirubrobacter sp. CPCC 204708.</title>
        <authorList>
            <person name="Jiang Z."/>
        </authorList>
    </citation>
    <scope>NUCLEOTIDE SEQUENCE</scope>
    <source>
        <strain evidence="2">CPCC 204708</strain>
    </source>
</reference>
<protein>
    <submittedName>
        <fullName evidence="2">Uncharacterized protein</fullName>
    </submittedName>
</protein>
<name>A0ABT4RQS3_9ACTN</name>
<evidence type="ECO:0000256" key="1">
    <source>
        <dbReference type="SAM" id="SignalP"/>
    </source>
</evidence>
<gene>
    <name evidence="2" type="ORF">OJ962_25710</name>
</gene>
<evidence type="ECO:0000313" key="3">
    <source>
        <dbReference type="Proteomes" id="UP001147700"/>
    </source>
</evidence>